<gene>
    <name evidence="2" type="ORF">IDH44_00230</name>
</gene>
<dbReference type="InterPro" id="IPR037053">
    <property type="entry name" value="Phage_tail_collar_dom_sf"/>
</dbReference>
<dbReference type="SUPFAM" id="SSF88874">
    <property type="entry name" value="Receptor-binding domain of short tail fibre protein gp12"/>
    <property type="match status" value="1"/>
</dbReference>
<sequence>MAEPFLGEIRLFSFSITPKGWHFCDGSILPISQNQELFSILGTTYGGNGTSTFALPDLRGRAPVGFNTKFENVQLGESAGEPTHTLTVPEMPQHNHLAAATSMATSKNAAENVWAATDDTMNFTTQANTTMSNQAVAASGGSQPHSNMQPYAAANFCIAISGIYPSRS</sequence>
<comment type="caution">
    <text evidence="2">The sequence shown here is derived from an EMBL/GenBank/DDBJ whole genome shotgun (WGS) entry which is preliminary data.</text>
</comment>
<feature type="domain" description="Phage tail collar" evidence="1">
    <location>
        <begin position="7"/>
        <end position="63"/>
    </location>
</feature>
<dbReference type="Proteomes" id="UP000621560">
    <property type="component" value="Unassembled WGS sequence"/>
</dbReference>
<keyword evidence="3" id="KW-1185">Reference proteome</keyword>
<dbReference type="AlphaFoldDB" id="A0A927GPU8"/>
<evidence type="ECO:0000313" key="2">
    <source>
        <dbReference type="EMBL" id="MBD2843601.1"/>
    </source>
</evidence>
<proteinExistence type="predicted"/>
<dbReference type="InterPro" id="IPR011083">
    <property type="entry name" value="Phage_tail_collar_dom"/>
</dbReference>
<reference evidence="2" key="1">
    <citation type="submission" date="2020-09" db="EMBL/GenBank/DDBJ databases">
        <title>A novel bacterium of genus Paenibacillus, isolated from South China Sea.</title>
        <authorList>
            <person name="Huang H."/>
            <person name="Mo K."/>
            <person name="Hu Y."/>
        </authorList>
    </citation>
    <scope>NUCLEOTIDE SEQUENCE</scope>
    <source>
        <strain evidence="2">IB182496</strain>
    </source>
</reference>
<protein>
    <submittedName>
        <fullName evidence="2">Phage tail protein</fullName>
    </submittedName>
</protein>
<accession>A0A927GPU8</accession>
<dbReference type="Gene3D" id="3.90.1340.10">
    <property type="entry name" value="Phage tail collar domain"/>
    <property type="match status" value="1"/>
</dbReference>
<name>A0A927GPU8_9BACL</name>
<evidence type="ECO:0000259" key="1">
    <source>
        <dbReference type="Pfam" id="PF07484"/>
    </source>
</evidence>
<dbReference type="Pfam" id="PF07484">
    <property type="entry name" value="Collar"/>
    <property type="match status" value="1"/>
</dbReference>
<evidence type="ECO:0000313" key="3">
    <source>
        <dbReference type="Proteomes" id="UP000621560"/>
    </source>
</evidence>
<dbReference type="RefSeq" id="WP_190913567.1">
    <property type="nucleotide sequence ID" value="NZ_JACXIZ010000002.1"/>
</dbReference>
<dbReference type="EMBL" id="JACXIZ010000002">
    <property type="protein sequence ID" value="MBD2843601.1"/>
    <property type="molecule type" value="Genomic_DNA"/>
</dbReference>
<organism evidence="2 3">
    <name type="scientific">Paenibacillus sabuli</name>
    <dbReference type="NCBI Taxonomy" id="2772509"/>
    <lineage>
        <taxon>Bacteria</taxon>
        <taxon>Bacillati</taxon>
        <taxon>Bacillota</taxon>
        <taxon>Bacilli</taxon>
        <taxon>Bacillales</taxon>
        <taxon>Paenibacillaceae</taxon>
        <taxon>Paenibacillus</taxon>
    </lineage>
</organism>